<gene>
    <name evidence="3" type="ORF">HNR61_000172</name>
</gene>
<keyword evidence="2" id="KW-0812">Transmembrane</keyword>
<protein>
    <submittedName>
        <fullName evidence="3">Uncharacterized protein</fullName>
    </submittedName>
</protein>
<keyword evidence="2" id="KW-1133">Transmembrane helix</keyword>
<name>A0A7W3LI28_ACTNM</name>
<feature type="compositionally biased region" description="Basic and acidic residues" evidence="1">
    <location>
        <begin position="69"/>
        <end position="81"/>
    </location>
</feature>
<reference evidence="3 4" key="1">
    <citation type="submission" date="2020-08" db="EMBL/GenBank/DDBJ databases">
        <title>Genomic Encyclopedia of Type Strains, Phase IV (KMG-IV): sequencing the most valuable type-strain genomes for metagenomic binning, comparative biology and taxonomic classification.</title>
        <authorList>
            <person name="Goeker M."/>
        </authorList>
    </citation>
    <scope>NUCLEOTIDE SEQUENCE [LARGE SCALE GENOMIC DNA]</scope>
    <source>
        <strain evidence="3 4">DSM 44197</strain>
    </source>
</reference>
<evidence type="ECO:0000313" key="4">
    <source>
        <dbReference type="Proteomes" id="UP000572680"/>
    </source>
</evidence>
<feature type="region of interest" description="Disordered" evidence="1">
    <location>
        <begin position="69"/>
        <end position="90"/>
    </location>
</feature>
<comment type="caution">
    <text evidence="3">The sequence shown here is derived from an EMBL/GenBank/DDBJ whole genome shotgun (WGS) entry which is preliminary data.</text>
</comment>
<evidence type="ECO:0000256" key="1">
    <source>
        <dbReference type="SAM" id="MobiDB-lite"/>
    </source>
</evidence>
<evidence type="ECO:0000313" key="3">
    <source>
        <dbReference type="EMBL" id="MBA8948574.1"/>
    </source>
</evidence>
<keyword evidence="2" id="KW-0472">Membrane</keyword>
<feature type="transmembrane region" description="Helical" evidence="2">
    <location>
        <begin position="21"/>
        <end position="43"/>
    </location>
</feature>
<organism evidence="3 4">
    <name type="scientific">Actinomadura namibiensis</name>
    <dbReference type="NCBI Taxonomy" id="182080"/>
    <lineage>
        <taxon>Bacteria</taxon>
        <taxon>Bacillati</taxon>
        <taxon>Actinomycetota</taxon>
        <taxon>Actinomycetes</taxon>
        <taxon>Streptosporangiales</taxon>
        <taxon>Thermomonosporaceae</taxon>
        <taxon>Actinomadura</taxon>
    </lineage>
</organism>
<proteinExistence type="predicted"/>
<dbReference type="AlphaFoldDB" id="A0A7W3LI28"/>
<dbReference type="EMBL" id="JACJIA010000001">
    <property type="protein sequence ID" value="MBA8948574.1"/>
    <property type="molecule type" value="Genomic_DNA"/>
</dbReference>
<accession>A0A7W3LI28</accession>
<sequence length="531" mass="57576">MLSRIGEAVKRRSGADRGEGAVGYLAVLLLIAAVLATLVLAGLGGRVGASLEYAICRVMQAGGLVGHCEPPKPSDGRKAVPDPDAPQQPCLAHSESTYLEETLTIPTKRVDVRSNSRGTLQLNKRVGPDGKPQWEVVDFTWGEGGIATPEAGAGPVKGGVWGGATVTNGKVYGGFRDEREARKFFEDLKEHRIGSDVKFTLRTNPISGGFVWLGTKLPWVGDDVDRYMGGSEPDRKPVGEYMEGGLTGGAKADIELGRLKIPLKGRGWLVSGSQTDLRNGEKTTYYTQRGEFEAGIQIDVGDVIQKLPAPVRKRAQQGLEDGLDAVMDVIESRLRSELGNGFVMLPEQRSQIRAQVRLNPSGGLNYKHRAGTTWGVTHDKDGKVVRVTQVKNGQDIVYFRADGKLRSTGGSGGRADGTAGKQWIIYAQRTLTEKALDYSRTEDRPVIDRYLRDGDTDAVERAWDDGAGTMGTVTYDNTGDTGKLEGKGASGKKPKSWLGIFEVGRENEKHTMQSARYFKPGVGWVPWSSCR</sequence>
<dbReference type="RefSeq" id="WP_220508844.1">
    <property type="nucleotide sequence ID" value="NZ_BAAALP010000030.1"/>
</dbReference>
<evidence type="ECO:0000256" key="2">
    <source>
        <dbReference type="SAM" id="Phobius"/>
    </source>
</evidence>
<dbReference type="Proteomes" id="UP000572680">
    <property type="component" value="Unassembled WGS sequence"/>
</dbReference>
<keyword evidence="4" id="KW-1185">Reference proteome</keyword>